<name>D9SCV9_GALCS</name>
<dbReference type="eggNOG" id="ENOG5030Y2F">
    <property type="taxonomic scope" value="Bacteria"/>
</dbReference>
<dbReference type="RefSeq" id="WP_013292590.1">
    <property type="nucleotide sequence ID" value="NC_014394.1"/>
</dbReference>
<dbReference type="AlphaFoldDB" id="D9SCV9"/>
<protein>
    <submittedName>
        <fullName evidence="1">Uncharacterized protein</fullName>
    </submittedName>
</protein>
<dbReference type="STRING" id="395494.Galf_0606"/>
<evidence type="ECO:0000313" key="1">
    <source>
        <dbReference type="EMBL" id="ADL54648.1"/>
    </source>
</evidence>
<proteinExistence type="predicted"/>
<dbReference type="EMBL" id="CP002159">
    <property type="protein sequence ID" value="ADL54648.1"/>
    <property type="molecule type" value="Genomic_DNA"/>
</dbReference>
<gene>
    <name evidence="1" type="ordered locus">Galf_0606</name>
</gene>
<sequence>MKPHNYIGYEKVMHEALVAARGAKVGTHEDKIHALERKLETSKLSHLEIAEIQKQLKHLRSR</sequence>
<reference evidence="1 2" key="1">
    <citation type="submission" date="2010-08" db="EMBL/GenBank/DDBJ databases">
        <title>Complete sequence of Gallionella capsiferriformans ES-2.</title>
        <authorList>
            <consortium name="US DOE Joint Genome Institute"/>
            <person name="Lucas S."/>
            <person name="Copeland A."/>
            <person name="Lapidus A."/>
            <person name="Cheng J.-F."/>
            <person name="Bruce D."/>
            <person name="Goodwin L."/>
            <person name="Pitluck S."/>
            <person name="Chertkov O."/>
            <person name="Davenport K.W."/>
            <person name="Detter J.C."/>
            <person name="Han C."/>
            <person name="Tapia R."/>
            <person name="Land M."/>
            <person name="Hauser L."/>
            <person name="Chang Y.-J."/>
            <person name="Jeffries C."/>
            <person name="Kyrpides N."/>
            <person name="Ivanova N."/>
            <person name="Mikhailova N."/>
            <person name="Shelobolina E.S."/>
            <person name="Picardal F."/>
            <person name="Roden E."/>
            <person name="Emerson D."/>
            <person name="Woyke T."/>
        </authorList>
    </citation>
    <scope>NUCLEOTIDE SEQUENCE [LARGE SCALE GENOMIC DNA]</scope>
    <source>
        <strain evidence="1 2">ES-2</strain>
    </source>
</reference>
<accession>D9SCV9</accession>
<dbReference type="HOGENOM" id="CLU_2897714_0_0_4"/>
<evidence type="ECO:0000313" key="2">
    <source>
        <dbReference type="Proteomes" id="UP000001235"/>
    </source>
</evidence>
<keyword evidence="2" id="KW-1185">Reference proteome</keyword>
<dbReference type="KEGG" id="gca:Galf_0606"/>
<dbReference type="Proteomes" id="UP000001235">
    <property type="component" value="Chromosome"/>
</dbReference>
<organism evidence="1 2">
    <name type="scientific">Gallionella capsiferriformans (strain ES-2)</name>
    <name type="common">Gallionella ferruginea capsiferriformans (strain ES-2)</name>
    <dbReference type="NCBI Taxonomy" id="395494"/>
    <lineage>
        <taxon>Bacteria</taxon>
        <taxon>Pseudomonadati</taxon>
        <taxon>Pseudomonadota</taxon>
        <taxon>Betaproteobacteria</taxon>
        <taxon>Nitrosomonadales</taxon>
        <taxon>Gallionellaceae</taxon>
        <taxon>Gallionella</taxon>
    </lineage>
</organism>
<dbReference type="OrthoDB" id="8565302at2"/>